<evidence type="ECO:0000313" key="2">
    <source>
        <dbReference type="Proteomes" id="UP001596287"/>
    </source>
</evidence>
<name>A0ABW1PN97_9FLAO</name>
<keyword evidence="2" id="KW-1185">Reference proteome</keyword>
<gene>
    <name evidence="1" type="ORF">ACFPVY_06775</name>
</gene>
<reference evidence="2" key="1">
    <citation type="journal article" date="2019" name="Int. J. Syst. Evol. Microbiol.">
        <title>The Global Catalogue of Microorganisms (GCM) 10K type strain sequencing project: providing services to taxonomists for standard genome sequencing and annotation.</title>
        <authorList>
            <consortium name="The Broad Institute Genomics Platform"/>
            <consortium name="The Broad Institute Genome Sequencing Center for Infectious Disease"/>
            <person name="Wu L."/>
            <person name="Ma J."/>
        </authorList>
    </citation>
    <scope>NUCLEOTIDE SEQUENCE [LARGE SCALE GENOMIC DNA]</scope>
    <source>
        <strain evidence="2">CCUG 49679</strain>
    </source>
</reference>
<organism evidence="1 2">
    <name type="scientific">Flavobacterium qiangtangense</name>
    <dbReference type="NCBI Taxonomy" id="1442595"/>
    <lineage>
        <taxon>Bacteria</taxon>
        <taxon>Pseudomonadati</taxon>
        <taxon>Bacteroidota</taxon>
        <taxon>Flavobacteriia</taxon>
        <taxon>Flavobacteriales</taxon>
        <taxon>Flavobacteriaceae</taxon>
        <taxon>Flavobacterium</taxon>
    </lineage>
</organism>
<dbReference type="EMBL" id="JBHSQB010000005">
    <property type="protein sequence ID" value="MFC6096347.1"/>
    <property type="molecule type" value="Genomic_DNA"/>
</dbReference>
<proteinExistence type="predicted"/>
<comment type="caution">
    <text evidence="1">The sequence shown here is derived from an EMBL/GenBank/DDBJ whole genome shotgun (WGS) entry which is preliminary data.</text>
</comment>
<sequence>MNKTLLLLAGFLCLSCTSKSQNKAAESISQKPQEVAKVKLTGSQIITSLEKLQFFNLTEEKDLVETKAQFENAYTKLDFFEGTMAGESILFTDNRFYAIDSEALFEGGGLIPYLKTVKKTFDKLNLKLDFSGEFNNQSEKHWTHKIKLNGKEYTAFDAVFGANDWNISFVNFIEMLNDQLRLQKSNEQFYPISSGNDGRMVLLTPEQFEFVKANYPNDNEHPKEINDWKKNNGF</sequence>
<dbReference type="RefSeq" id="WP_379791215.1">
    <property type="nucleotide sequence ID" value="NZ_JBHSQB010000005.1"/>
</dbReference>
<accession>A0ABW1PN97</accession>
<dbReference type="Proteomes" id="UP001596287">
    <property type="component" value="Unassembled WGS sequence"/>
</dbReference>
<evidence type="ECO:0000313" key="1">
    <source>
        <dbReference type="EMBL" id="MFC6096347.1"/>
    </source>
</evidence>
<protein>
    <submittedName>
        <fullName evidence="1">Uncharacterized protein</fullName>
    </submittedName>
</protein>